<proteinExistence type="predicted"/>
<evidence type="ECO:0000313" key="2">
    <source>
        <dbReference type="EMBL" id="AEI38045.1"/>
    </source>
</evidence>
<protein>
    <submittedName>
        <fullName evidence="2">Uncharacterized protein</fullName>
    </submittedName>
</protein>
<dbReference type="KEGG" id="zmp:Zymop_1150"/>
<dbReference type="HOGENOM" id="CLU_2940991_0_0_5"/>
<organism evidence="2 3">
    <name type="scientific">Zymomonas mobilis subsp. pomaceae (strain ATCC 29192 / DSM 22645 / JCM 10191 / CCUG 17912 / NBRC 13757 / NCIMB 11200 / NRRL B-4491 / Barker I)</name>
    <dbReference type="NCBI Taxonomy" id="579138"/>
    <lineage>
        <taxon>Bacteria</taxon>
        <taxon>Pseudomonadati</taxon>
        <taxon>Pseudomonadota</taxon>
        <taxon>Alphaproteobacteria</taxon>
        <taxon>Sphingomonadales</taxon>
        <taxon>Zymomonadaceae</taxon>
        <taxon>Zymomonas</taxon>
    </lineage>
</organism>
<feature type="transmembrane region" description="Helical" evidence="1">
    <location>
        <begin position="6"/>
        <end position="28"/>
    </location>
</feature>
<reference evidence="2 3" key="1">
    <citation type="journal article" date="2011" name="J. Bacteriol.">
        <title>Genome sequence of the ethanol-producing Zymomonas mobilis subsp. pomaceae lectotype strain ATCC 29192.</title>
        <authorList>
            <person name="Kouvelis V.N."/>
            <person name="Davenport K.W."/>
            <person name="Brettin T.S."/>
            <person name="Bruce D."/>
            <person name="Detter C."/>
            <person name="Han C.S."/>
            <person name="Nolan M."/>
            <person name="Tapia R."/>
            <person name="Damoulaki A."/>
            <person name="Kyrpides N.C."/>
            <person name="Typas M.A."/>
            <person name="Pappas K.M."/>
        </authorList>
    </citation>
    <scope>NUCLEOTIDE SEQUENCE [LARGE SCALE GENOMIC DNA]</scope>
    <source>
        <strain evidence="3">ATCC 29192 / DSM 22645 / JCM 10191 / CCUG 17912 / NBRC 13757 / NCIMB 11200 / NRRL B-4491 / Barker I</strain>
    </source>
</reference>
<name>F8ETU8_ZYMMT</name>
<dbReference type="PATRIC" id="fig|579138.3.peg.1218"/>
<evidence type="ECO:0000313" key="3">
    <source>
        <dbReference type="Proteomes" id="UP000000491"/>
    </source>
</evidence>
<keyword evidence="1" id="KW-1133">Transmembrane helix</keyword>
<evidence type="ECO:0000256" key="1">
    <source>
        <dbReference type="SAM" id="Phobius"/>
    </source>
</evidence>
<dbReference type="Proteomes" id="UP000000491">
    <property type="component" value="Chromosome"/>
</dbReference>
<accession>F8ETU8</accession>
<gene>
    <name evidence="2" type="ordered locus">Zymop_1150</name>
</gene>
<dbReference type="AlphaFoldDB" id="F8ETU8"/>
<sequence>MLLGLLMALGMGAFLLASFYNFILFRFIPDSLLPKSVLEAVLPKKNRRKNTRKKIGQPDR</sequence>
<keyword evidence="1" id="KW-0472">Membrane</keyword>
<dbReference type="EMBL" id="CP002865">
    <property type="protein sequence ID" value="AEI38045.1"/>
    <property type="molecule type" value="Genomic_DNA"/>
</dbReference>
<keyword evidence="1" id="KW-0812">Transmembrane</keyword>